<dbReference type="InterPro" id="IPR052030">
    <property type="entry name" value="Peptidase_M20/M20A_hydrolases"/>
</dbReference>
<evidence type="ECO:0000313" key="3">
    <source>
        <dbReference type="EMBL" id="CDS89624.1"/>
    </source>
</evidence>
<reference evidence="4" key="1">
    <citation type="submission" date="2014-07" db="EMBL/GenBank/DDBJ databases">
        <authorList>
            <person name="Monot Marc"/>
        </authorList>
    </citation>
    <scope>NUCLEOTIDE SEQUENCE</scope>
    <source>
        <strain evidence="4">7032989</strain>
        <strain evidence="3">7032994</strain>
    </source>
</reference>
<dbReference type="Gene3D" id="3.40.630.10">
    <property type="entry name" value="Zn peptidases"/>
    <property type="match status" value="2"/>
</dbReference>
<dbReference type="EMBL" id="LK932411">
    <property type="protein sequence ID" value="CDS89624.1"/>
    <property type="molecule type" value="Genomic_DNA"/>
</dbReference>
<keyword evidence="3" id="KW-0378">Hydrolase</keyword>
<dbReference type="InterPro" id="IPR036264">
    <property type="entry name" value="Bact_exopeptidase_dim_dom"/>
</dbReference>
<dbReference type="SUPFAM" id="SSF53187">
    <property type="entry name" value="Zn-dependent exopeptidases"/>
    <property type="match status" value="1"/>
</dbReference>
<dbReference type="GO" id="GO:0046657">
    <property type="term" value="P:folic acid catabolic process"/>
    <property type="evidence" value="ECO:0007669"/>
    <property type="project" value="TreeGrafter"/>
</dbReference>
<dbReference type="Pfam" id="PF07687">
    <property type="entry name" value="M20_dimer"/>
    <property type="match status" value="1"/>
</dbReference>
<evidence type="ECO:0000313" key="2">
    <source>
        <dbReference type="EMBL" id="CDS88992.1"/>
    </source>
</evidence>
<dbReference type="AlphaFoldDB" id="A0A069ATC0"/>
<feature type="domain" description="Peptidase M20 dimerisation" evidence="1">
    <location>
        <begin position="185"/>
        <end position="275"/>
    </location>
</feature>
<dbReference type="NCBIfam" id="TIGR01891">
    <property type="entry name" value="amidohydrolases"/>
    <property type="match status" value="1"/>
</dbReference>
<dbReference type="EMBL" id="LK932525">
    <property type="protein sequence ID" value="CDS88992.1"/>
    <property type="molecule type" value="Genomic_DNA"/>
</dbReference>
<name>A0A069ATC0_CLODI</name>
<dbReference type="PANTHER" id="PTHR30575:SF0">
    <property type="entry name" value="XAA-ARG DIPEPTIDASE"/>
    <property type="match status" value="1"/>
</dbReference>
<dbReference type="Gene3D" id="3.30.70.360">
    <property type="match status" value="1"/>
</dbReference>
<dbReference type="GO" id="GO:0016805">
    <property type="term" value="F:dipeptidase activity"/>
    <property type="evidence" value="ECO:0007669"/>
    <property type="project" value="TreeGrafter"/>
</dbReference>
<dbReference type="RefSeq" id="WP_021367216.1">
    <property type="nucleotide sequence ID" value="NZ_BBYB01000112.1"/>
</dbReference>
<protein>
    <submittedName>
        <fullName evidence="3">Amidohydrolase</fullName>
    </submittedName>
    <submittedName>
        <fullName evidence="4">Putative aminobenzoyl-glutamate utilization protein B</fullName>
    </submittedName>
</protein>
<dbReference type="GO" id="GO:0005737">
    <property type="term" value="C:cytoplasm"/>
    <property type="evidence" value="ECO:0007669"/>
    <property type="project" value="TreeGrafter"/>
</dbReference>
<dbReference type="GO" id="GO:0071713">
    <property type="term" value="F:para-aminobenzoyl-glutamate hydrolase activity"/>
    <property type="evidence" value="ECO:0007669"/>
    <property type="project" value="TreeGrafter"/>
</dbReference>
<dbReference type="CDD" id="cd05673">
    <property type="entry name" value="M20_Acy1L2_AbgB"/>
    <property type="match status" value="1"/>
</dbReference>
<dbReference type="FunFam" id="3.30.70.360:FF:000004">
    <property type="entry name" value="Peptidase M20 domain-containing protein 2"/>
    <property type="match status" value="1"/>
</dbReference>
<evidence type="ECO:0000313" key="4">
    <source>
        <dbReference type="EMBL" id="CDT61246.1"/>
    </source>
</evidence>
<dbReference type="EMBL" id="LK933294">
    <property type="protein sequence ID" value="CDT61246.1"/>
    <property type="molecule type" value="Genomic_DNA"/>
</dbReference>
<gene>
    <name evidence="4" type="ORF">BN1095_600048</name>
    <name evidence="2" type="ORF">BN1096_700285</name>
    <name evidence="3" type="ORF">BN1097_710283</name>
</gene>
<dbReference type="InterPro" id="IPR017145">
    <property type="entry name" value="Aminobenzoyl-glu_utiliz_pB"/>
</dbReference>
<dbReference type="PIRSF" id="PIRSF037227">
    <property type="entry name" value="Aminobenzoyl-glu_utiliz_pB"/>
    <property type="match status" value="1"/>
</dbReference>
<dbReference type="SUPFAM" id="SSF55031">
    <property type="entry name" value="Bacterial exopeptidase dimerisation domain"/>
    <property type="match status" value="1"/>
</dbReference>
<organism evidence="4">
    <name type="scientific">Clostridioides difficile</name>
    <name type="common">Peptoclostridium difficile</name>
    <dbReference type="NCBI Taxonomy" id="1496"/>
    <lineage>
        <taxon>Bacteria</taxon>
        <taxon>Bacillati</taxon>
        <taxon>Bacillota</taxon>
        <taxon>Clostridia</taxon>
        <taxon>Peptostreptococcales</taxon>
        <taxon>Peptostreptococcaceae</taxon>
        <taxon>Clostridioides</taxon>
    </lineage>
</organism>
<accession>A0A069ATC0</accession>
<sequence length="459" mass="49941">MIGSISINEIDKKRFKLDDLSKKIWENPEKAFKEFKACENTANFLRSEGFDVEVGVGGLATAIRASFGSGKPVIGFMGEFDALPGLNQKVSTKQEAFELGAYGHGCGHNLLCTAHVGAVVGLKREMLENNLSGTIVFYACPGEEQLTGKGFMARGGAFEGLDLAINFHPNKISEATIGTSTAVNSVKFHFKGKTAHAGSDPQNGRSALDAVELTNVGANYLREHVTSDVRIHYTITDGGVAPNIVPDKASVWYYTRALSREAVESTYERLVKVAKGAAMMTETEVEVEFLGGCYNTLNNHVLANLVSECMNEIKQEPWTREELDFAAELDRQSPQQYKAMISKYNLPEGTHLYYGGGNVTNFNSYGSTDIGDVMHIVPTAYFFTGCTNLGAPGHSWQFTSCAGSSIGEKGMIYASKIMAMFGAKILNNPEIAKKAKEEFDKSMNGKTYKCPIPDDISTP</sequence>
<evidence type="ECO:0000259" key="1">
    <source>
        <dbReference type="Pfam" id="PF07687"/>
    </source>
</evidence>
<dbReference type="InterPro" id="IPR011650">
    <property type="entry name" value="Peptidase_M20_dimer"/>
</dbReference>
<proteinExistence type="predicted"/>
<dbReference type="InterPro" id="IPR017439">
    <property type="entry name" value="Amidohydrolase"/>
</dbReference>
<dbReference type="PANTHER" id="PTHR30575">
    <property type="entry name" value="PEPTIDASE M20"/>
    <property type="match status" value="1"/>
</dbReference>